<accession>A0ABQ4TYT6</accession>
<name>A0ABQ4TYT6_9HYPH</name>
<dbReference type="EMBL" id="BPRB01000114">
    <property type="protein sequence ID" value="GJE60032.1"/>
    <property type="molecule type" value="Genomic_DNA"/>
</dbReference>
<evidence type="ECO:0000259" key="1">
    <source>
        <dbReference type="Pfam" id="PF07811"/>
    </source>
</evidence>
<dbReference type="Pfam" id="PF07811">
    <property type="entry name" value="TadE"/>
    <property type="match status" value="1"/>
</dbReference>
<protein>
    <recommendedName>
        <fullName evidence="1">TadE-like domain-containing protein</fullName>
    </recommendedName>
</protein>
<evidence type="ECO:0000313" key="2">
    <source>
        <dbReference type="EMBL" id="GJE60032.1"/>
    </source>
</evidence>
<organism evidence="2 3">
    <name type="scientific">Methylobacterium trifolii</name>
    <dbReference type="NCBI Taxonomy" id="1003092"/>
    <lineage>
        <taxon>Bacteria</taxon>
        <taxon>Pseudomonadati</taxon>
        <taxon>Pseudomonadota</taxon>
        <taxon>Alphaproteobacteria</taxon>
        <taxon>Hyphomicrobiales</taxon>
        <taxon>Methylobacteriaceae</taxon>
        <taxon>Methylobacterium</taxon>
    </lineage>
</organism>
<keyword evidence="3" id="KW-1185">Reference proteome</keyword>
<gene>
    <name evidence="2" type="ORF">MPOCJGCO_2141</name>
</gene>
<sequence length="184" mass="19701">MVLPILLLIVFALTELSLYFWTQSRAEKAVQLGLRRAVVSDPVAVGPGLDPAGSEAWWDGLPLGLRCYPAGAGPGPCPAFAVACDLEAGCRCDGGCRFGLDRARLDGIVQTMRAVLPDLRPENVRVGYRTNGFGYVGRPLPVPVDVTVSLVGMRYSTLFLGDLFGASLPLQAQAQRPSEDLLSR</sequence>
<dbReference type="Proteomes" id="UP001055057">
    <property type="component" value="Unassembled WGS sequence"/>
</dbReference>
<dbReference type="InterPro" id="IPR012495">
    <property type="entry name" value="TadE-like_dom"/>
</dbReference>
<evidence type="ECO:0000313" key="3">
    <source>
        <dbReference type="Proteomes" id="UP001055057"/>
    </source>
</evidence>
<comment type="caution">
    <text evidence="2">The sequence shown here is derived from an EMBL/GenBank/DDBJ whole genome shotgun (WGS) entry which is preliminary data.</text>
</comment>
<proteinExistence type="predicted"/>
<reference evidence="2" key="2">
    <citation type="submission" date="2021-08" db="EMBL/GenBank/DDBJ databases">
        <authorList>
            <person name="Tani A."/>
            <person name="Ola A."/>
            <person name="Ogura Y."/>
            <person name="Katsura K."/>
            <person name="Hayashi T."/>
        </authorList>
    </citation>
    <scope>NUCLEOTIDE SEQUENCE</scope>
    <source>
        <strain evidence="2">DSM 23632</strain>
    </source>
</reference>
<feature type="domain" description="TadE-like" evidence="1">
    <location>
        <begin position="1"/>
        <end position="35"/>
    </location>
</feature>
<reference evidence="2" key="1">
    <citation type="journal article" date="2021" name="Front. Microbiol.">
        <title>Comprehensive Comparative Genomics and Phenotyping of Methylobacterium Species.</title>
        <authorList>
            <person name="Alessa O."/>
            <person name="Ogura Y."/>
            <person name="Fujitani Y."/>
            <person name="Takami H."/>
            <person name="Hayashi T."/>
            <person name="Sahin N."/>
            <person name="Tani A."/>
        </authorList>
    </citation>
    <scope>NUCLEOTIDE SEQUENCE</scope>
    <source>
        <strain evidence="2">DSM 23632</strain>
    </source>
</reference>